<feature type="domain" description="Histidine kinase/HSP90-like ATPase" evidence="2">
    <location>
        <begin position="38"/>
        <end position="132"/>
    </location>
</feature>
<comment type="caution">
    <text evidence="3">The sequence shown here is derived from an EMBL/GenBank/DDBJ whole genome shotgun (WGS) entry which is preliminary data.</text>
</comment>
<reference evidence="3 4" key="1">
    <citation type="journal article" date="2018" name="ACS Chem. Biol.">
        <title>Ketoreductase domain dysfunction expands chemodiversity: malyngamide biosynthesis in the cyanobacterium Okeania hirsuta.</title>
        <authorList>
            <person name="Moss N.A."/>
            <person name="Leao T."/>
            <person name="Rankin M."/>
            <person name="McCullough T.M."/>
            <person name="Qu P."/>
            <person name="Korobeynikov A."/>
            <person name="Smith J.L."/>
            <person name="Gerwick L."/>
            <person name="Gerwick W.H."/>
        </authorList>
    </citation>
    <scope>NUCLEOTIDE SEQUENCE [LARGE SCALE GENOMIC DNA]</scope>
    <source>
        <strain evidence="3 4">PAB10Feb10-1</strain>
    </source>
</reference>
<evidence type="ECO:0000313" key="4">
    <source>
        <dbReference type="Proteomes" id="UP000269154"/>
    </source>
</evidence>
<evidence type="ECO:0000313" key="3">
    <source>
        <dbReference type="EMBL" id="RQH47506.1"/>
    </source>
</evidence>
<dbReference type="Pfam" id="PF13581">
    <property type="entry name" value="HATPase_c_2"/>
    <property type="match status" value="1"/>
</dbReference>
<dbReference type="Gene3D" id="3.30.565.10">
    <property type="entry name" value="Histidine kinase-like ATPase, C-terminal domain"/>
    <property type="match status" value="1"/>
</dbReference>
<dbReference type="Proteomes" id="UP000269154">
    <property type="component" value="Unassembled WGS sequence"/>
</dbReference>
<dbReference type="AlphaFoldDB" id="A0A3N6QGT0"/>
<dbReference type="EMBL" id="RCBY01000035">
    <property type="protein sequence ID" value="RQH47506.1"/>
    <property type="molecule type" value="Genomic_DNA"/>
</dbReference>
<protein>
    <submittedName>
        <fullName evidence="3">Anti-sigma regulatory factor</fullName>
    </submittedName>
</protein>
<dbReference type="PANTHER" id="PTHR35526">
    <property type="entry name" value="ANTI-SIGMA-F FACTOR RSBW-RELATED"/>
    <property type="match status" value="1"/>
</dbReference>
<evidence type="ECO:0000259" key="2">
    <source>
        <dbReference type="Pfam" id="PF13581"/>
    </source>
</evidence>
<dbReference type="RefSeq" id="WP_124146999.1">
    <property type="nucleotide sequence ID" value="NZ_CAWOKI010000211.1"/>
</dbReference>
<proteinExistence type="predicted"/>
<dbReference type="OrthoDB" id="9798941at2"/>
<sequence>MKTELQVPSDLRFLTIVEHWLLSSLEVELGEHIDWPRQSNRLRLVLAEAYSNVIRHAHKDQPNLPVLIRLEAKDGGIALEIWDYGKGYSVGGYNPPTPEAKQESGYGWLIMNRLMDRVDYTLQIDGRNCLKLQANILEKVQ</sequence>
<dbReference type="PANTHER" id="PTHR35526:SF3">
    <property type="entry name" value="ANTI-SIGMA-F FACTOR RSBW"/>
    <property type="match status" value="1"/>
</dbReference>
<keyword evidence="4" id="KW-1185">Reference proteome</keyword>
<dbReference type="CDD" id="cd16936">
    <property type="entry name" value="HATPase_RsbW-like"/>
    <property type="match status" value="1"/>
</dbReference>
<name>A0A3N6QGT0_9CYAN</name>
<evidence type="ECO:0000256" key="1">
    <source>
        <dbReference type="ARBA" id="ARBA00022527"/>
    </source>
</evidence>
<dbReference type="InterPro" id="IPR036890">
    <property type="entry name" value="HATPase_C_sf"/>
</dbReference>
<keyword evidence="1" id="KW-0418">Kinase</keyword>
<dbReference type="SUPFAM" id="SSF55874">
    <property type="entry name" value="ATPase domain of HSP90 chaperone/DNA topoisomerase II/histidine kinase"/>
    <property type="match status" value="1"/>
</dbReference>
<dbReference type="InterPro" id="IPR050267">
    <property type="entry name" value="Anti-sigma-factor_SerPK"/>
</dbReference>
<dbReference type="GO" id="GO:0004674">
    <property type="term" value="F:protein serine/threonine kinase activity"/>
    <property type="evidence" value="ECO:0007669"/>
    <property type="project" value="UniProtKB-KW"/>
</dbReference>
<organism evidence="3 4">
    <name type="scientific">Okeania hirsuta</name>
    <dbReference type="NCBI Taxonomy" id="1458930"/>
    <lineage>
        <taxon>Bacteria</taxon>
        <taxon>Bacillati</taxon>
        <taxon>Cyanobacteriota</taxon>
        <taxon>Cyanophyceae</taxon>
        <taxon>Oscillatoriophycideae</taxon>
        <taxon>Oscillatoriales</taxon>
        <taxon>Microcoleaceae</taxon>
        <taxon>Okeania</taxon>
    </lineage>
</organism>
<keyword evidence="1" id="KW-0808">Transferase</keyword>
<gene>
    <name evidence="3" type="ORF">D5R40_08780</name>
</gene>
<keyword evidence="1" id="KW-0723">Serine/threonine-protein kinase</keyword>
<accession>A0A3N6QGT0</accession>
<dbReference type="InterPro" id="IPR003594">
    <property type="entry name" value="HATPase_dom"/>
</dbReference>